<keyword evidence="3" id="KW-1185">Reference proteome</keyword>
<protein>
    <submittedName>
        <fullName evidence="2">Uncharacterized protein</fullName>
    </submittedName>
</protein>
<accession>A0A2C9VC23</accession>
<feature type="transmembrane region" description="Helical" evidence="1">
    <location>
        <begin position="6"/>
        <end position="26"/>
    </location>
</feature>
<keyword evidence="1" id="KW-1133">Transmembrane helix</keyword>
<keyword evidence="1" id="KW-0812">Transmembrane</keyword>
<proteinExistence type="predicted"/>
<evidence type="ECO:0000313" key="3">
    <source>
        <dbReference type="Proteomes" id="UP000091857"/>
    </source>
</evidence>
<gene>
    <name evidence="2" type="ORF">MANES_09G111700v8</name>
</gene>
<keyword evidence="1" id="KW-0472">Membrane</keyword>
<dbReference type="AlphaFoldDB" id="A0A2C9VC23"/>
<dbReference type="Proteomes" id="UP000091857">
    <property type="component" value="Chromosome 9"/>
</dbReference>
<comment type="caution">
    <text evidence="2">The sequence shown here is derived from an EMBL/GenBank/DDBJ whole genome shotgun (WGS) entry which is preliminary data.</text>
</comment>
<organism evidence="2 3">
    <name type="scientific">Manihot esculenta</name>
    <name type="common">Cassava</name>
    <name type="synonym">Jatropha manihot</name>
    <dbReference type="NCBI Taxonomy" id="3983"/>
    <lineage>
        <taxon>Eukaryota</taxon>
        <taxon>Viridiplantae</taxon>
        <taxon>Streptophyta</taxon>
        <taxon>Embryophyta</taxon>
        <taxon>Tracheophyta</taxon>
        <taxon>Spermatophyta</taxon>
        <taxon>Magnoliopsida</taxon>
        <taxon>eudicotyledons</taxon>
        <taxon>Gunneridae</taxon>
        <taxon>Pentapetalae</taxon>
        <taxon>rosids</taxon>
        <taxon>fabids</taxon>
        <taxon>Malpighiales</taxon>
        <taxon>Euphorbiaceae</taxon>
        <taxon>Crotonoideae</taxon>
        <taxon>Manihoteae</taxon>
        <taxon>Manihot</taxon>
    </lineage>
</organism>
<dbReference type="EMBL" id="CM004395">
    <property type="protein sequence ID" value="OAY41556.1"/>
    <property type="molecule type" value="Genomic_DNA"/>
</dbReference>
<evidence type="ECO:0000313" key="2">
    <source>
        <dbReference type="EMBL" id="OAY41556.1"/>
    </source>
</evidence>
<dbReference type="Gramene" id="Manes.09G111700.1.v8.1">
    <property type="protein sequence ID" value="Manes.09G111700.1.v8.1.CDS"/>
    <property type="gene ID" value="Manes.09G111700.v8.1"/>
</dbReference>
<evidence type="ECO:0000256" key="1">
    <source>
        <dbReference type="SAM" id="Phobius"/>
    </source>
</evidence>
<reference evidence="3" key="1">
    <citation type="journal article" date="2016" name="Nat. Biotechnol.">
        <title>Sequencing wild and cultivated cassava and related species reveals extensive interspecific hybridization and genetic diversity.</title>
        <authorList>
            <person name="Bredeson J.V."/>
            <person name="Lyons J.B."/>
            <person name="Prochnik S.E."/>
            <person name="Wu G.A."/>
            <person name="Ha C.M."/>
            <person name="Edsinger-Gonzales E."/>
            <person name="Grimwood J."/>
            <person name="Schmutz J."/>
            <person name="Rabbi I.Y."/>
            <person name="Egesi C."/>
            <person name="Nauluvula P."/>
            <person name="Lebot V."/>
            <person name="Ndunguru J."/>
            <person name="Mkamilo G."/>
            <person name="Bart R.S."/>
            <person name="Setter T.L."/>
            <person name="Gleadow R.M."/>
            <person name="Kulakow P."/>
            <person name="Ferguson M.E."/>
            <person name="Rounsley S."/>
            <person name="Rokhsar D.S."/>
        </authorList>
    </citation>
    <scope>NUCLEOTIDE SEQUENCE [LARGE SCALE GENOMIC DNA]</scope>
    <source>
        <strain evidence="3">cv. AM560-2</strain>
    </source>
</reference>
<name>A0A2C9VC23_MANES</name>
<sequence length="66" mass="7483">MLSCFWVQFVLGSDSLLFLMLGLSLLPKQNISVSLDFKKTALQRSRDTSSFKRVVANPQVPIQPRE</sequence>